<gene>
    <name evidence="2" type="ORF">KX928_11850</name>
</gene>
<dbReference type="AlphaFoldDB" id="A0A9X1FVQ0"/>
<evidence type="ECO:0000313" key="2">
    <source>
        <dbReference type="EMBL" id="MBW4708476.1"/>
    </source>
</evidence>
<dbReference type="RefSeq" id="WP_219502361.1">
    <property type="nucleotide sequence ID" value="NZ_JAHXDN010000003.1"/>
</dbReference>
<protein>
    <submittedName>
        <fullName evidence="2">Uncharacterized protein</fullName>
    </submittedName>
</protein>
<dbReference type="Proteomes" id="UP001138661">
    <property type="component" value="Unassembled WGS sequence"/>
</dbReference>
<evidence type="ECO:0000256" key="1">
    <source>
        <dbReference type="SAM" id="Phobius"/>
    </source>
</evidence>
<keyword evidence="1" id="KW-0472">Membrane</keyword>
<proteinExistence type="predicted"/>
<name>A0A9X1FVQ0_9RHOB</name>
<sequence>MIYETIVHERSAAHRTLANVAQVILLVGFGVLFGLILADAPDVSHGADAVKALQAGPIEGEDWHGNVRRSVPGR</sequence>
<feature type="transmembrane region" description="Helical" evidence="1">
    <location>
        <begin position="20"/>
        <end position="38"/>
    </location>
</feature>
<evidence type="ECO:0000313" key="3">
    <source>
        <dbReference type="Proteomes" id="UP001138661"/>
    </source>
</evidence>
<keyword evidence="3" id="KW-1185">Reference proteome</keyword>
<reference evidence="2" key="1">
    <citation type="submission" date="2021-07" db="EMBL/GenBank/DDBJ databases">
        <title>Roseobacter insulae sp. nov., isolated from a tidal flat.</title>
        <authorList>
            <person name="Park S."/>
            <person name="Yoon J.-H."/>
        </authorList>
    </citation>
    <scope>NUCLEOTIDE SEQUENCE</scope>
    <source>
        <strain evidence="2">YSTF-M11</strain>
    </source>
</reference>
<organism evidence="2 3">
    <name type="scientific">Roseobacter insulae</name>
    <dbReference type="NCBI Taxonomy" id="2859783"/>
    <lineage>
        <taxon>Bacteria</taxon>
        <taxon>Pseudomonadati</taxon>
        <taxon>Pseudomonadota</taxon>
        <taxon>Alphaproteobacteria</taxon>
        <taxon>Rhodobacterales</taxon>
        <taxon>Roseobacteraceae</taxon>
        <taxon>Roseobacter</taxon>
    </lineage>
</organism>
<accession>A0A9X1FVQ0</accession>
<keyword evidence="1" id="KW-0812">Transmembrane</keyword>
<keyword evidence="1" id="KW-1133">Transmembrane helix</keyword>
<dbReference type="EMBL" id="JAHXDN010000003">
    <property type="protein sequence ID" value="MBW4708476.1"/>
    <property type="molecule type" value="Genomic_DNA"/>
</dbReference>
<comment type="caution">
    <text evidence="2">The sequence shown here is derived from an EMBL/GenBank/DDBJ whole genome shotgun (WGS) entry which is preliminary data.</text>
</comment>